<dbReference type="Pfam" id="PF09684">
    <property type="entry name" value="Tail_P2_I"/>
    <property type="match status" value="1"/>
</dbReference>
<evidence type="ECO:0000313" key="2">
    <source>
        <dbReference type="Proteomes" id="UP001155380"/>
    </source>
</evidence>
<organism evidence="1 2">
    <name type="scientific">Ciceribacter sichuanensis</name>
    <dbReference type="NCBI Taxonomy" id="2949647"/>
    <lineage>
        <taxon>Bacteria</taxon>
        <taxon>Pseudomonadati</taxon>
        <taxon>Pseudomonadota</taxon>
        <taxon>Alphaproteobacteria</taxon>
        <taxon>Hyphomicrobiales</taxon>
        <taxon>Rhizobiaceae</taxon>
        <taxon>Ciceribacter</taxon>
    </lineage>
</organism>
<accession>A0AAJ1BZ67</accession>
<dbReference type="EMBL" id="JAMXLX010000003">
    <property type="protein sequence ID" value="MCO5957663.1"/>
    <property type="molecule type" value="Genomic_DNA"/>
</dbReference>
<dbReference type="Proteomes" id="UP001155380">
    <property type="component" value="Unassembled WGS sequence"/>
</dbReference>
<reference evidence="1" key="1">
    <citation type="submission" date="2022-06" db="EMBL/GenBank/DDBJ databases">
        <authorList>
            <person name="Sun Q."/>
        </authorList>
    </citation>
    <scope>NUCLEOTIDE SEQUENCE</scope>
    <source>
        <strain evidence="1">S101</strain>
    </source>
</reference>
<proteinExistence type="predicted"/>
<gene>
    <name evidence="1" type="ORF">NBH21_12835</name>
</gene>
<evidence type="ECO:0000313" key="1">
    <source>
        <dbReference type="EMBL" id="MCO5957663.1"/>
    </source>
</evidence>
<name>A0AAJ1BZ67_9HYPH</name>
<comment type="caution">
    <text evidence="1">The sequence shown here is derived from an EMBL/GenBank/DDBJ whole genome shotgun (WGS) entry which is preliminary data.</text>
</comment>
<dbReference type="RefSeq" id="WP_250913329.1">
    <property type="nucleotide sequence ID" value="NZ_JAMXLX010000003.1"/>
</dbReference>
<dbReference type="AlphaFoldDB" id="A0AAJ1BZ67"/>
<protein>
    <submittedName>
        <fullName evidence="1">Phage tail protein</fullName>
    </submittedName>
</protein>
<sequence>MDTSLLPITSGLFEKALEEALNPRWQSLEAAVEAIRKAKHIDRPPSYLPWLVYEYGLGPLTPYVPNVYQLIDEGVRWQRVRGTAKAYRMGLGWIGYSADIEEAWHGRNWWNSYQLRFPDLPAQDSPDLERIEGISILSGPLRSDLRRGVHQYDVGPLIADYCRLDDSMLERESGIAVTPAGTLWSFGRTTEIRHMLTEAEGLAIGNWLEPVDTGSSAWMPISLPDAGFGVGTVPDLSMDPGLPWVEAHYLWNDADILWSSIGTSARSATMAAWFVGRSMFLTFRDAGGQVIGHRRCRAVRPVIERYSGLYSFAGSSYQPTSTGTALYVEAMTDFGDAADVVASSVELNVGGDLADGIPPGRLWLASDDLSGGAAIAVSPVSIPLRTTVRECVKFLVRF</sequence>
<dbReference type="InterPro" id="IPR006521">
    <property type="entry name" value="Tail_protein_I"/>
</dbReference>